<sequence>MTGHSSRVSSVGFSPDGKTLASGSGDTLPFSPLLQEV</sequence>
<dbReference type="Gene3D" id="2.130.10.10">
    <property type="entry name" value="YVTN repeat-like/Quinoprotein amine dehydrogenase"/>
    <property type="match status" value="1"/>
</dbReference>
<organism evidence="3 4">
    <name type="scientific">Nostoc favosum CHAB5714</name>
    <dbReference type="NCBI Taxonomy" id="2780399"/>
    <lineage>
        <taxon>Bacteria</taxon>
        <taxon>Bacillati</taxon>
        <taxon>Cyanobacteriota</taxon>
        <taxon>Cyanophyceae</taxon>
        <taxon>Nostocales</taxon>
        <taxon>Nostocaceae</taxon>
        <taxon>Nostoc</taxon>
        <taxon>Nostoc favosum</taxon>
    </lineage>
</organism>
<dbReference type="InterPro" id="IPR011047">
    <property type="entry name" value="Quinoprotein_ADH-like_sf"/>
</dbReference>
<gene>
    <name evidence="3" type="ORF">LC586_14005</name>
</gene>
<feature type="repeat" description="WD" evidence="1">
    <location>
        <begin position="1"/>
        <end position="26"/>
    </location>
</feature>
<feature type="region of interest" description="Disordered" evidence="2">
    <location>
        <begin position="1"/>
        <end position="37"/>
    </location>
</feature>
<dbReference type="Proteomes" id="UP001199525">
    <property type="component" value="Unassembled WGS sequence"/>
</dbReference>
<dbReference type="Pfam" id="PF00400">
    <property type="entry name" value="WD40"/>
    <property type="match status" value="1"/>
</dbReference>
<dbReference type="SUPFAM" id="SSF50998">
    <property type="entry name" value="Quinoprotein alcohol dehydrogenase-like"/>
    <property type="match status" value="1"/>
</dbReference>
<evidence type="ECO:0000313" key="3">
    <source>
        <dbReference type="EMBL" id="MCC5600306.1"/>
    </source>
</evidence>
<evidence type="ECO:0000313" key="4">
    <source>
        <dbReference type="Proteomes" id="UP001199525"/>
    </source>
</evidence>
<evidence type="ECO:0000256" key="1">
    <source>
        <dbReference type="PROSITE-ProRule" id="PRU00221"/>
    </source>
</evidence>
<dbReference type="InterPro" id="IPR015943">
    <property type="entry name" value="WD40/YVTN_repeat-like_dom_sf"/>
</dbReference>
<accession>A0ABS8I8G5</accession>
<feature type="compositionally biased region" description="Polar residues" evidence="2">
    <location>
        <begin position="1"/>
        <end position="12"/>
    </location>
</feature>
<dbReference type="PROSITE" id="PS50294">
    <property type="entry name" value="WD_REPEATS_REGION"/>
    <property type="match status" value="1"/>
</dbReference>
<proteinExistence type="predicted"/>
<comment type="caution">
    <text evidence="3">The sequence shown here is derived from an EMBL/GenBank/DDBJ whole genome shotgun (WGS) entry which is preliminary data.</text>
</comment>
<keyword evidence="4" id="KW-1185">Reference proteome</keyword>
<reference evidence="3 4" key="1">
    <citation type="journal article" date="2021" name="Microorganisms">
        <title>Genome Evolution of Filamentous Cyanobacterium Nostoc Species: From Facultative Symbiosis to Free Living.</title>
        <authorList>
            <person name="Huo D."/>
            <person name="Li H."/>
            <person name="Cai F."/>
            <person name="Guo X."/>
            <person name="Qiao Z."/>
            <person name="Wang W."/>
            <person name="Yu G."/>
            <person name="Li R."/>
        </authorList>
    </citation>
    <scope>NUCLEOTIDE SEQUENCE [LARGE SCALE GENOMIC DNA]</scope>
    <source>
        <strain evidence="3 4">CHAB 5714</strain>
    </source>
</reference>
<protein>
    <submittedName>
        <fullName evidence="3">Uncharacterized protein</fullName>
    </submittedName>
</protein>
<keyword evidence="1" id="KW-0853">WD repeat</keyword>
<dbReference type="InterPro" id="IPR001680">
    <property type="entry name" value="WD40_rpt"/>
</dbReference>
<name>A0ABS8I8G5_9NOSO</name>
<evidence type="ECO:0000256" key="2">
    <source>
        <dbReference type="SAM" id="MobiDB-lite"/>
    </source>
</evidence>
<dbReference type="EMBL" id="JAIVFQ010000017">
    <property type="protein sequence ID" value="MCC5600306.1"/>
    <property type="molecule type" value="Genomic_DNA"/>
</dbReference>
<dbReference type="PROSITE" id="PS50082">
    <property type="entry name" value="WD_REPEATS_2"/>
    <property type="match status" value="1"/>
</dbReference>